<gene>
    <name evidence="10" type="ORF">A4U43_C10F15450</name>
</gene>
<proteinExistence type="predicted"/>
<reference evidence="11" key="1">
    <citation type="journal article" date="2017" name="Nat. Commun.">
        <title>The asparagus genome sheds light on the origin and evolution of a young Y chromosome.</title>
        <authorList>
            <person name="Harkess A."/>
            <person name="Zhou J."/>
            <person name="Xu C."/>
            <person name="Bowers J.E."/>
            <person name="Van der Hulst R."/>
            <person name="Ayyampalayam S."/>
            <person name="Mercati F."/>
            <person name="Riccardi P."/>
            <person name="McKain M.R."/>
            <person name="Kakrana A."/>
            <person name="Tang H."/>
            <person name="Ray J."/>
            <person name="Groenendijk J."/>
            <person name="Arikit S."/>
            <person name="Mathioni S.M."/>
            <person name="Nakano M."/>
            <person name="Shan H."/>
            <person name="Telgmann-Rauber A."/>
            <person name="Kanno A."/>
            <person name="Yue Z."/>
            <person name="Chen H."/>
            <person name="Li W."/>
            <person name="Chen Y."/>
            <person name="Xu X."/>
            <person name="Zhang Y."/>
            <person name="Luo S."/>
            <person name="Chen H."/>
            <person name="Gao J."/>
            <person name="Mao Z."/>
            <person name="Pires J.C."/>
            <person name="Luo M."/>
            <person name="Kudrna D."/>
            <person name="Wing R.A."/>
            <person name="Meyers B.C."/>
            <person name="Yi K."/>
            <person name="Kong H."/>
            <person name="Lavrijsen P."/>
            <person name="Sunseri F."/>
            <person name="Falavigna A."/>
            <person name="Ye Y."/>
            <person name="Leebens-Mack J.H."/>
            <person name="Chen G."/>
        </authorList>
    </citation>
    <scope>NUCLEOTIDE SEQUENCE [LARGE SCALE GENOMIC DNA]</scope>
    <source>
        <strain evidence="11">cv. DH0086</strain>
    </source>
</reference>
<feature type="region of interest" description="Disordered" evidence="8">
    <location>
        <begin position="131"/>
        <end position="152"/>
    </location>
</feature>
<evidence type="ECO:0000256" key="2">
    <source>
        <dbReference type="ARBA" id="ARBA00022676"/>
    </source>
</evidence>
<dbReference type="GO" id="GO:0012505">
    <property type="term" value="C:endomembrane system"/>
    <property type="evidence" value="ECO:0007669"/>
    <property type="project" value="UniProtKB-SubCell"/>
</dbReference>
<dbReference type="InterPro" id="IPR001650">
    <property type="entry name" value="Helicase_C-like"/>
</dbReference>
<evidence type="ECO:0000313" key="11">
    <source>
        <dbReference type="Proteomes" id="UP000243459"/>
    </source>
</evidence>
<organism evidence="10 11">
    <name type="scientific">Asparagus officinalis</name>
    <name type="common">Garden asparagus</name>
    <dbReference type="NCBI Taxonomy" id="4686"/>
    <lineage>
        <taxon>Eukaryota</taxon>
        <taxon>Viridiplantae</taxon>
        <taxon>Streptophyta</taxon>
        <taxon>Embryophyta</taxon>
        <taxon>Tracheophyta</taxon>
        <taxon>Spermatophyta</taxon>
        <taxon>Magnoliopsida</taxon>
        <taxon>Liliopsida</taxon>
        <taxon>Asparagales</taxon>
        <taxon>Asparagaceae</taxon>
        <taxon>Asparagoideae</taxon>
        <taxon>Asparagus</taxon>
    </lineage>
</organism>
<keyword evidence="2" id="KW-0328">Glycosyltransferase</keyword>
<dbReference type="SMART" id="SM00490">
    <property type="entry name" value="HELICc"/>
    <property type="match status" value="1"/>
</dbReference>
<protein>
    <recommendedName>
        <fullName evidence="9">Helicase C-terminal domain-containing protein</fullName>
    </recommendedName>
</protein>
<accession>A0A5P1E304</accession>
<dbReference type="Gramene" id="ONK56994">
    <property type="protein sequence ID" value="ONK56994"/>
    <property type="gene ID" value="A4U43_C10F15450"/>
</dbReference>
<evidence type="ECO:0000259" key="9">
    <source>
        <dbReference type="PROSITE" id="PS51194"/>
    </source>
</evidence>
<sequence>MTNIILRTGMTWFSLHVEIVLPMEKQRRLEQIIRTQERGSKFIIFCSTKRLCDQLAHYMRGYGAAAIHGDKSQGERDYVLNQFRCGKAPILVATDVAARGLDIKDIRTALYGYEPPIKKRKAGGFFSSLCGGSTKKSSKSSKKGSDKKRSSKHIDNTVPIFNLEDIEEGVEGAGFDDEKSLLMSQIGWIYDSVTEDILTGYKMHARGWRSIYCMPHPPAFKGSAPINLSDRLNQVLRWALGSVEILFSRHCPIWYGYGGRLKFLERKPVLKDRYPKYTETSPKQNSTDIRRDKAEKAEVDFLGTVSHPNLVKLLGYCCEARGSLENRLFRSFSPLIHAGYINRRKRSPSACLVSLAKVKKSTEQSSSISSEVSKTCLLECLQYFSSPVLLGNHHAMPTLGWTQSPFIDPSFVNSPESSLAKNSFRLEILRCAS</sequence>
<evidence type="ECO:0000256" key="7">
    <source>
        <dbReference type="ARBA" id="ARBA00023316"/>
    </source>
</evidence>
<feature type="compositionally biased region" description="Basic and acidic residues" evidence="8">
    <location>
        <begin position="143"/>
        <end position="152"/>
    </location>
</feature>
<evidence type="ECO:0000256" key="4">
    <source>
        <dbReference type="ARBA" id="ARBA00022692"/>
    </source>
</evidence>
<dbReference type="CDD" id="cd18787">
    <property type="entry name" value="SF2_C_DEAD"/>
    <property type="match status" value="1"/>
</dbReference>
<evidence type="ECO:0000256" key="8">
    <source>
        <dbReference type="SAM" id="MobiDB-lite"/>
    </source>
</evidence>
<evidence type="ECO:0000256" key="5">
    <source>
        <dbReference type="ARBA" id="ARBA00022989"/>
    </source>
</evidence>
<dbReference type="InterPro" id="IPR029044">
    <property type="entry name" value="Nucleotide-diphossugar_trans"/>
</dbReference>
<evidence type="ECO:0000313" key="10">
    <source>
        <dbReference type="EMBL" id="ONK56994.1"/>
    </source>
</evidence>
<dbReference type="AlphaFoldDB" id="A0A5P1E304"/>
<keyword evidence="5" id="KW-1133">Transmembrane helix</keyword>
<keyword evidence="11" id="KW-1185">Reference proteome</keyword>
<keyword evidence="4" id="KW-0812">Transmembrane</keyword>
<feature type="domain" description="Helicase C-terminal" evidence="9">
    <location>
        <begin position="28"/>
        <end position="187"/>
    </location>
</feature>
<evidence type="ECO:0000256" key="1">
    <source>
        <dbReference type="ARBA" id="ARBA00004127"/>
    </source>
</evidence>
<dbReference type="PANTHER" id="PTHR13301">
    <property type="entry name" value="X-BOX TRANSCRIPTION FACTOR-RELATED"/>
    <property type="match status" value="1"/>
</dbReference>
<dbReference type="GO" id="GO:0071555">
    <property type="term" value="P:cell wall organization"/>
    <property type="evidence" value="ECO:0007669"/>
    <property type="project" value="UniProtKB-KW"/>
</dbReference>
<keyword evidence="7" id="KW-0961">Cell wall biogenesis/degradation</keyword>
<dbReference type="SUPFAM" id="SSF52540">
    <property type="entry name" value="P-loop containing nucleoside triphosphate hydrolases"/>
    <property type="match status" value="1"/>
</dbReference>
<dbReference type="Proteomes" id="UP000243459">
    <property type="component" value="Chromosome 10"/>
</dbReference>
<dbReference type="Pfam" id="PF00271">
    <property type="entry name" value="Helicase_C"/>
    <property type="match status" value="1"/>
</dbReference>
<dbReference type="GO" id="GO:0016760">
    <property type="term" value="F:cellulose synthase (UDP-forming) activity"/>
    <property type="evidence" value="ECO:0007669"/>
    <property type="project" value="InterPro"/>
</dbReference>
<evidence type="ECO:0000256" key="3">
    <source>
        <dbReference type="ARBA" id="ARBA00022679"/>
    </source>
</evidence>
<name>A0A5P1E304_ASPOF</name>
<dbReference type="GO" id="GO:0030244">
    <property type="term" value="P:cellulose biosynthetic process"/>
    <property type="evidence" value="ECO:0007669"/>
    <property type="project" value="InterPro"/>
</dbReference>
<dbReference type="GO" id="GO:0071669">
    <property type="term" value="P:plant-type cell wall organization or biogenesis"/>
    <property type="evidence" value="ECO:0007669"/>
    <property type="project" value="UniProtKB-ARBA"/>
</dbReference>
<keyword evidence="3" id="KW-0808">Transferase</keyword>
<dbReference type="Gene3D" id="3.90.550.10">
    <property type="entry name" value="Spore Coat Polysaccharide Biosynthesis Protein SpsA, Chain A"/>
    <property type="match status" value="1"/>
</dbReference>
<dbReference type="Gene3D" id="3.30.200.20">
    <property type="entry name" value="Phosphorylase Kinase, domain 1"/>
    <property type="match status" value="1"/>
</dbReference>
<comment type="subcellular location">
    <subcellularLocation>
        <location evidence="1">Endomembrane system</location>
        <topology evidence="1">Multi-pass membrane protein</topology>
    </subcellularLocation>
</comment>
<dbReference type="EMBL" id="CM007390">
    <property type="protein sequence ID" value="ONK56994.1"/>
    <property type="molecule type" value="Genomic_DNA"/>
</dbReference>
<dbReference type="PROSITE" id="PS51194">
    <property type="entry name" value="HELICASE_CTER"/>
    <property type="match status" value="1"/>
</dbReference>
<dbReference type="Gene3D" id="3.40.50.300">
    <property type="entry name" value="P-loop containing nucleotide triphosphate hydrolases"/>
    <property type="match status" value="1"/>
</dbReference>
<evidence type="ECO:0000256" key="6">
    <source>
        <dbReference type="ARBA" id="ARBA00023136"/>
    </source>
</evidence>
<dbReference type="GO" id="GO:0016020">
    <property type="term" value="C:membrane"/>
    <property type="evidence" value="ECO:0007669"/>
    <property type="project" value="InterPro"/>
</dbReference>
<dbReference type="InterPro" id="IPR005150">
    <property type="entry name" value="Cellulose_synth"/>
</dbReference>
<dbReference type="Pfam" id="PF03552">
    <property type="entry name" value="Cellulose_synt"/>
    <property type="match status" value="1"/>
</dbReference>
<keyword evidence="6" id="KW-0472">Membrane</keyword>
<dbReference type="InterPro" id="IPR027417">
    <property type="entry name" value="P-loop_NTPase"/>
</dbReference>